<accession>A0ACB8QX01</accession>
<proteinExistence type="predicted"/>
<feature type="non-terminal residue" evidence="1">
    <location>
        <position position="1"/>
    </location>
</feature>
<sequence>RDEDFDSSYESLTALASVLGDVKPRRTSDSVIKSLPKGLYKDWKRDGSDTRCPICLDDYTPDDELMKVPLCSHWLHQGCLEVRPFF</sequence>
<gene>
    <name evidence="1" type="ORF">K488DRAFT_21273</name>
</gene>
<evidence type="ECO:0000313" key="1">
    <source>
        <dbReference type="EMBL" id="KAI0036340.1"/>
    </source>
</evidence>
<name>A0ACB8QX01_9AGAM</name>
<dbReference type="Proteomes" id="UP000814128">
    <property type="component" value="Unassembled WGS sequence"/>
</dbReference>
<keyword evidence="2" id="KW-1185">Reference proteome</keyword>
<protein>
    <submittedName>
        <fullName evidence="1">Uncharacterized protein</fullName>
    </submittedName>
</protein>
<evidence type="ECO:0000313" key="2">
    <source>
        <dbReference type="Proteomes" id="UP000814128"/>
    </source>
</evidence>
<feature type="non-terminal residue" evidence="1">
    <location>
        <position position="86"/>
    </location>
</feature>
<comment type="caution">
    <text evidence="1">The sequence shown here is derived from an EMBL/GenBank/DDBJ whole genome shotgun (WGS) entry which is preliminary data.</text>
</comment>
<dbReference type="EMBL" id="MU273472">
    <property type="protein sequence ID" value="KAI0036340.1"/>
    <property type="molecule type" value="Genomic_DNA"/>
</dbReference>
<organism evidence="1 2">
    <name type="scientific">Vararia minispora EC-137</name>
    <dbReference type="NCBI Taxonomy" id="1314806"/>
    <lineage>
        <taxon>Eukaryota</taxon>
        <taxon>Fungi</taxon>
        <taxon>Dikarya</taxon>
        <taxon>Basidiomycota</taxon>
        <taxon>Agaricomycotina</taxon>
        <taxon>Agaricomycetes</taxon>
        <taxon>Russulales</taxon>
        <taxon>Lachnocladiaceae</taxon>
        <taxon>Vararia</taxon>
    </lineage>
</organism>
<reference evidence="1" key="2">
    <citation type="journal article" date="2022" name="New Phytol.">
        <title>Evolutionary transition to the ectomycorrhizal habit in the genomes of a hyperdiverse lineage of mushroom-forming fungi.</title>
        <authorList>
            <person name="Looney B."/>
            <person name="Miyauchi S."/>
            <person name="Morin E."/>
            <person name="Drula E."/>
            <person name="Courty P.E."/>
            <person name="Kohler A."/>
            <person name="Kuo A."/>
            <person name="LaButti K."/>
            <person name="Pangilinan J."/>
            <person name="Lipzen A."/>
            <person name="Riley R."/>
            <person name="Andreopoulos W."/>
            <person name="He G."/>
            <person name="Johnson J."/>
            <person name="Nolan M."/>
            <person name="Tritt A."/>
            <person name="Barry K.W."/>
            <person name="Grigoriev I.V."/>
            <person name="Nagy L.G."/>
            <person name="Hibbett D."/>
            <person name="Henrissat B."/>
            <person name="Matheny P.B."/>
            <person name="Labbe J."/>
            <person name="Martin F.M."/>
        </authorList>
    </citation>
    <scope>NUCLEOTIDE SEQUENCE</scope>
    <source>
        <strain evidence="1">EC-137</strain>
    </source>
</reference>
<reference evidence="1" key="1">
    <citation type="submission" date="2021-02" db="EMBL/GenBank/DDBJ databases">
        <authorList>
            <consortium name="DOE Joint Genome Institute"/>
            <person name="Ahrendt S."/>
            <person name="Looney B.P."/>
            <person name="Miyauchi S."/>
            <person name="Morin E."/>
            <person name="Drula E."/>
            <person name="Courty P.E."/>
            <person name="Chicoki N."/>
            <person name="Fauchery L."/>
            <person name="Kohler A."/>
            <person name="Kuo A."/>
            <person name="Labutti K."/>
            <person name="Pangilinan J."/>
            <person name="Lipzen A."/>
            <person name="Riley R."/>
            <person name="Andreopoulos W."/>
            <person name="He G."/>
            <person name="Johnson J."/>
            <person name="Barry K.W."/>
            <person name="Grigoriev I.V."/>
            <person name="Nagy L."/>
            <person name="Hibbett D."/>
            <person name="Henrissat B."/>
            <person name="Matheny P.B."/>
            <person name="Labbe J."/>
            <person name="Martin F."/>
        </authorList>
    </citation>
    <scope>NUCLEOTIDE SEQUENCE</scope>
    <source>
        <strain evidence="1">EC-137</strain>
    </source>
</reference>